<evidence type="ECO:0000313" key="1">
    <source>
        <dbReference type="EMBL" id="VEJ49996.1"/>
    </source>
</evidence>
<organism evidence="1 2">
    <name type="scientific">Neisseria weaveri</name>
    <dbReference type="NCBI Taxonomy" id="28091"/>
    <lineage>
        <taxon>Bacteria</taxon>
        <taxon>Pseudomonadati</taxon>
        <taxon>Pseudomonadota</taxon>
        <taxon>Betaproteobacteria</taxon>
        <taxon>Neisseriales</taxon>
        <taxon>Neisseriaceae</taxon>
        <taxon>Neisseria</taxon>
    </lineage>
</organism>
<dbReference type="OrthoDB" id="8606178at2"/>
<protein>
    <submittedName>
        <fullName evidence="1">Phage protein</fullName>
    </submittedName>
</protein>
<dbReference type="Proteomes" id="UP000272771">
    <property type="component" value="Chromosome"/>
</dbReference>
<accession>A0A448VJP2</accession>
<proteinExistence type="predicted"/>
<dbReference type="Pfam" id="PF10109">
    <property type="entry name" value="Phage_TAC_7"/>
    <property type="match status" value="1"/>
</dbReference>
<reference evidence="1 2" key="1">
    <citation type="submission" date="2018-12" db="EMBL/GenBank/DDBJ databases">
        <authorList>
            <consortium name="Pathogen Informatics"/>
        </authorList>
    </citation>
    <scope>NUCLEOTIDE SEQUENCE [LARGE SCALE GENOMIC DNA]</scope>
    <source>
        <strain evidence="1 2">NCTC12742</strain>
    </source>
</reference>
<dbReference type="RefSeq" id="WP_004282991.1">
    <property type="nucleotide sequence ID" value="NZ_CAUJRG010000004.1"/>
</dbReference>
<dbReference type="InterPro" id="IPR019289">
    <property type="entry name" value="Phage_tail_E/E"/>
</dbReference>
<dbReference type="EMBL" id="LR134533">
    <property type="protein sequence ID" value="VEJ49996.1"/>
    <property type="molecule type" value="Genomic_DNA"/>
</dbReference>
<evidence type="ECO:0000313" key="2">
    <source>
        <dbReference type="Proteomes" id="UP000272771"/>
    </source>
</evidence>
<sequence>MNEAKQMQEQLGVSKEIKLKYPVRLATGEMLEKLTLRRPKVGDIRAVAGLATDAEQELAIMARISGLVPEDLDELDLADYKQVQDWFRRSQEGKSESASAE</sequence>
<name>A0A448VJP2_9NEIS</name>
<gene>
    <name evidence="1" type="ORF">NCTC12742_00467</name>
</gene>
<dbReference type="AlphaFoldDB" id="A0A448VJP2"/>
<keyword evidence="2" id="KW-1185">Reference proteome</keyword>